<proteinExistence type="predicted"/>
<gene>
    <name evidence="7" type="ORF">B296_00053070</name>
</gene>
<dbReference type="PANTHER" id="PTHR10578:SF67">
    <property type="entry name" value="PEROXISOMAL (S)-2-HYDROXYACID OXIDASE GLO3"/>
    <property type="match status" value="1"/>
</dbReference>
<dbReference type="InterPro" id="IPR008259">
    <property type="entry name" value="FMN_hydac_DH_AS"/>
</dbReference>
<dbReference type="Proteomes" id="UP000287651">
    <property type="component" value="Unassembled WGS sequence"/>
</dbReference>
<evidence type="ECO:0000259" key="6">
    <source>
        <dbReference type="PROSITE" id="PS51349"/>
    </source>
</evidence>
<dbReference type="InterPro" id="IPR000262">
    <property type="entry name" value="FMN-dep_DH"/>
</dbReference>
<feature type="non-terminal residue" evidence="7">
    <location>
        <position position="1"/>
    </location>
</feature>
<evidence type="ECO:0000256" key="1">
    <source>
        <dbReference type="ARBA" id="ARBA00001917"/>
    </source>
</evidence>
<comment type="caution">
    <text evidence="7">The sequence shown here is derived from an EMBL/GenBank/DDBJ whole genome shotgun (WGS) entry which is preliminary data.</text>
</comment>
<comment type="subcellular location">
    <subcellularLocation>
        <location evidence="2">Peroxisome</location>
    </subcellularLocation>
</comment>
<dbReference type="Pfam" id="PF01070">
    <property type="entry name" value="FMN_dh"/>
    <property type="match status" value="1"/>
</dbReference>
<keyword evidence="5" id="KW-0576">Peroxisome</keyword>
<evidence type="ECO:0000256" key="3">
    <source>
        <dbReference type="ARBA" id="ARBA00013087"/>
    </source>
</evidence>
<reference evidence="7 8" key="1">
    <citation type="journal article" date="2014" name="Agronomy (Basel)">
        <title>A Draft Genome Sequence for Ensete ventricosum, the Drought-Tolerant Tree Against Hunger.</title>
        <authorList>
            <person name="Harrison J."/>
            <person name="Moore K.A."/>
            <person name="Paszkiewicz K."/>
            <person name="Jones T."/>
            <person name="Grant M."/>
            <person name="Ambacheew D."/>
            <person name="Muzemil S."/>
            <person name="Studholme D.J."/>
        </authorList>
    </citation>
    <scope>NUCLEOTIDE SEQUENCE [LARGE SCALE GENOMIC DNA]</scope>
</reference>
<protein>
    <recommendedName>
        <fullName evidence="3">(S)-2-hydroxy-acid oxidase</fullName>
        <ecNumber evidence="3">1.1.3.15</ecNumber>
    </recommendedName>
</protein>
<evidence type="ECO:0000256" key="4">
    <source>
        <dbReference type="ARBA" id="ARBA00023002"/>
    </source>
</evidence>
<dbReference type="EC" id="1.1.3.15" evidence="3"/>
<dbReference type="Gene3D" id="3.20.20.70">
    <property type="entry name" value="Aldolase class I"/>
    <property type="match status" value="1"/>
</dbReference>
<evidence type="ECO:0000313" key="7">
    <source>
        <dbReference type="EMBL" id="RRT33710.1"/>
    </source>
</evidence>
<dbReference type="GO" id="GO:0003973">
    <property type="term" value="F:(S)-2-hydroxy-acid oxidase activity"/>
    <property type="evidence" value="ECO:0007669"/>
    <property type="project" value="UniProtKB-EC"/>
</dbReference>
<dbReference type="AlphaFoldDB" id="A0A426X2P2"/>
<evidence type="ECO:0000256" key="5">
    <source>
        <dbReference type="ARBA" id="ARBA00023140"/>
    </source>
</evidence>
<evidence type="ECO:0000313" key="8">
    <source>
        <dbReference type="Proteomes" id="UP000287651"/>
    </source>
</evidence>
<organism evidence="7 8">
    <name type="scientific">Ensete ventricosum</name>
    <name type="common">Abyssinian banana</name>
    <name type="synonym">Musa ensete</name>
    <dbReference type="NCBI Taxonomy" id="4639"/>
    <lineage>
        <taxon>Eukaryota</taxon>
        <taxon>Viridiplantae</taxon>
        <taxon>Streptophyta</taxon>
        <taxon>Embryophyta</taxon>
        <taxon>Tracheophyta</taxon>
        <taxon>Spermatophyta</taxon>
        <taxon>Magnoliopsida</taxon>
        <taxon>Liliopsida</taxon>
        <taxon>Zingiberales</taxon>
        <taxon>Musaceae</taxon>
        <taxon>Ensete</taxon>
    </lineage>
</organism>
<dbReference type="PROSITE" id="PS51349">
    <property type="entry name" value="FMN_HYDROXY_ACID_DH_2"/>
    <property type="match status" value="1"/>
</dbReference>
<dbReference type="InterPro" id="IPR037396">
    <property type="entry name" value="FMN_HAD"/>
</dbReference>
<keyword evidence="4" id="KW-0560">Oxidoreductase</keyword>
<name>A0A426X2P2_ENSVE</name>
<dbReference type="SUPFAM" id="SSF51395">
    <property type="entry name" value="FMN-linked oxidoreductases"/>
    <property type="match status" value="1"/>
</dbReference>
<dbReference type="PANTHER" id="PTHR10578">
    <property type="entry name" value="S -2-HYDROXY-ACID OXIDASE-RELATED"/>
    <property type="match status" value="1"/>
</dbReference>
<dbReference type="EMBL" id="AMZH03028400">
    <property type="protein sequence ID" value="RRT33710.1"/>
    <property type="molecule type" value="Genomic_DNA"/>
</dbReference>
<sequence>VTLCRMIIPRNSNLEGLLSVDVDPVNLQDIKWLKSITKLPIMVKGIVTAEDAARKAVDAGVSGIVVSNHGARQLDYTPPTISVLDEVLLSFSSS</sequence>
<dbReference type="InterPro" id="IPR013785">
    <property type="entry name" value="Aldolase_TIM"/>
</dbReference>
<dbReference type="PROSITE" id="PS00557">
    <property type="entry name" value="FMN_HYDROXY_ACID_DH_1"/>
    <property type="match status" value="1"/>
</dbReference>
<dbReference type="GO" id="GO:0005777">
    <property type="term" value="C:peroxisome"/>
    <property type="evidence" value="ECO:0007669"/>
    <property type="project" value="UniProtKB-SubCell"/>
</dbReference>
<evidence type="ECO:0000256" key="2">
    <source>
        <dbReference type="ARBA" id="ARBA00004275"/>
    </source>
</evidence>
<accession>A0A426X2P2</accession>
<comment type="cofactor">
    <cofactor evidence="1">
        <name>FMN</name>
        <dbReference type="ChEBI" id="CHEBI:58210"/>
    </cofactor>
</comment>
<feature type="domain" description="FMN hydroxy acid dehydrogenase" evidence="6">
    <location>
        <begin position="1"/>
        <end position="94"/>
    </location>
</feature>